<reference evidence="4" key="1">
    <citation type="submission" date="2021-02" db="EMBL/GenBank/DDBJ databases">
        <authorList>
            <person name="Dougan E. K."/>
            <person name="Rhodes N."/>
            <person name="Thang M."/>
            <person name="Chan C."/>
        </authorList>
    </citation>
    <scope>NUCLEOTIDE SEQUENCE</scope>
</reference>
<feature type="compositionally biased region" description="Basic and acidic residues" evidence="1">
    <location>
        <begin position="290"/>
        <end position="306"/>
    </location>
</feature>
<evidence type="ECO:0000256" key="1">
    <source>
        <dbReference type="SAM" id="MobiDB-lite"/>
    </source>
</evidence>
<name>A0A813DPR3_POLGL</name>
<proteinExistence type="predicted"/>
<dbReference type="GO" id="GO:0005509">
    <property type="term" value="F:calcium ion binding"/>
    <property type="evidence" value="ECO:0007669"/>
    <property type="project" value="InterPro"/>
</dbReference>
<dbReference type="AlphaFoldDB" id="A0A813DPR3"/>
<evidence type="ECO:0000256" key="2">
    <source>
        <dbReference type="SAM" id="Phobius"/>
    </source>
</evidence>
<organism evidence="4 5">
    <name type="scientific">Polarella glacialis</name>
    <name type="common">Dinoflagellate</name>
    <dbReference type="NCBI Taxonomy" id="89957"/>
    <lineage>
        <taxon>Eukaryota</taxon>
        <taxon>Sar</taxon>
        <taxon>Alveolata</taxon>
        <taxon>Dinophyceae</taxon>
        <taxon>Suessiales</taxon>
        <taxon>Suessiaceae</taxon>
        <taxon>Polarella</taxon>
    </lineage>
</organism>
<dbReference type="EMBL" id="CAJNNV010002685">
    <property type="protein sequence ID" value="CAE8587624.1"/>
    <property type="molecule type" value="Genomic_DNA"/>
</dbReference>
<dbReference type="PROSITE" id="PS50222">
    <property type="entry name" value="EF_HAND_2"/>
    <property type="match status" value="1"/>
</dbReference>
<feature type="non-terminal residue" evidence="4">
    <location>
        <position position="885"/>
    </location>
</feature>
<dbReference type="Proteomes" id="UP000654075">
    <property type="component" value="Unassembled WGS sequence"/>
</dbReference>
<protein>
    <recommendedName>
        <fullName evidence="3">EF-hand domain-containing protein</fullName>
    </recommendedName>
</protein>
<evidence type="ECO:0000313" key="4">
    <source>
        <dbReference type="EMBL" id="CAE8587624.1"/>
    </source>
</evidence>
<dbReference type="OrthoDB" id="441032at2759"/>
<comment type="caution">
    <text evidence="4">The sequence shown here is derived from an EMBL/GenBank/DDBJ whole genome shotgun (WGS) entry which is preliminary data.</text>
</comment>
<feature type="region of interest" description="Disordered" evidence="1">
    <location>
        <begin position="62"/>
        <end position="89"/>
    </location>
</feature>
<keyword evidence="5" id="KW-1185">Reference proteome</keyword>
<feature type="compositionally biased region" description="Low complexity" evidence="1">
    <location>
        <begin position="1"/>
        <end position="20"/>
    </location>
</feature>
<keyword evidence="2" id="KW-1133">Transmembrane helix</keyword>
<feature type="domain" description="EF-hand" evidence="3">
    <location>
        <begin position="121"/>
        <end position="156"/>
    </location>
</feature>
<feature type="region of interest" description="Disordered" evidence="1">
    <location>
        <begin position="285"/>
        <end position="334"/>
    </location>
</feature>
<evidence type="ECO:0000259" key="3">
    <source>
        <dbReference type="PROSITE" id="PS50222"/>
    </source>
</evidence>
<keyword evidence="2" id="KW-0812">Transmembrane</keyword>
<keyword evidence="2" id="KW-0472">Membrane</keyword>
<accession>A0A813DPR3</accession>
<gene>
    <name evidence="4" type="ORF">PGLA1383_LOCUS6456</name>
</gene>
<evidence type="ECO:0000313" key="5">
    <source>
        <dbReference type="Proteomes" id="UP000654075"/>
    </source>
</evidence>
<sequence>GLKAQSMASASSRAARCRSAGTQGADGRLRRPKLGLNVAVVLAAAGTLALVLQEAFTAPGASRAATSRPVRARSVAGSARHGPTARRAEASFDPFGWKGALKDTVEGLMDGMQGDDPPSKFEEAMIVEIFQKFDLDKDGVLDLESPGPKLAAAGGATLALSVKRLTAVAHWLPPHWSPPSPSSSSSSPALSCLCAPRTLQPLRLEAPPELCGRRLRQALHSETCSGPHRNRARVSRRGLGRFLARRWQAVLHKADVTEAPDSLVHHLRAKELPDSDLVHASANGSVRAADVADKEQVERSSDRLWEEVSQEPDWDPGGERADELEGSTGEGPSFRSEFEKQREFWRWSAGLGWALDLILLSWALFLRYAGLVDPSTEEADETPSLKFDTSTYGDLLASQLQEERAMAESNINLGTVLENLQDNLELMRSSAEKLLRPTEAQVPRYDDVVLSKLIGEMQLQVELDQQMLAERGTKLITELEEKPVILREFAEQIRQKGLADAAQVLASDVFVAGLDTAELTTLVTNSFVPVITLFGSFYVVTTVSQQFLRVAREWRRKQWLEAQRKRKIQLRRFEAFQGVAQQTLDNLFKGNTDKASLGFQELLNFASRWAQEPTWEELLRAEVAAFWERWGPEAYRIEAILPNLKEVPKESDLQAKWVIDRWWMSVQSVVKDFVLDTLKAWGEEASKASAAAAAAARRRLSATGAEQEPLPPGDRDAENVGNLPIPSGLVIRIFGRFTPRAAEWVNIANLPLAGDWREQALRLLLPSAKDVQDVPFMGPLAEAALTAVVTGQVYRVVTTSVWGSLTTDLWKSPGGGEEEPKKYQGLKSQPFQIGYEVVEVPTQVSEDMCALARDMPISGSPGRVIRIRPGTESMVAELKSEQVWL</sequence>
<feature type="transmembrane region" description="Helical" evidence="2">
    <location>
        <begin position="34"/>
        <end position="52"/>
    </location>
</feature>
<feature type="region of interest" description="Disordered" evidence="1">
    <location>
        <begin position="1"/>
        <end position="29"/>
    </location>
</feature>
<dbReference type="InterPro" id="IPR002048">
    <property type="entry name" value="EF_hand_dom"/>
</dbReference>